<protein>
    <submittedName>
        <fullName evidence="1">Uncharacterized protein</fullName>
    </submittedName>
</protein>
<accession>A0A517NDC4</accession>
<evidence type="ECO:0000313" key="2">
    <source>
        <dbReference type="Proteomes" id="UP000318538"/>
    </source>
</evidence>
<dbReference type="EMBL" id="CP036525">
    <property type="protein sequence ID" value="QDT05130.1"/>
    <property type="molecule type" value="Genomic_DNA"/>
</dbReference>
<gene>
    <name evidence="1" type="ORF">K227x_35290</name>
</gene>
<dbReference type="AlphaFoldDB" id="A0A517NDC4"/>
<sequence>MTMVMVMLCKMNMGTSGMVVRFVYASPCMRMRQRLPQNEHGN</sequence>
<reference evidence="1 2" key="1">
    <citation type="submission" date="2019-02" db="EMBL/GenBank/DDBJ databases">
        <title>Deep-cultivation of Planctomycetes and their phenomic and genomic characterization uncovers novel biology.</title>
        <authorList>
            <person name="Wiegand S."/>
            <person name="Jogler M."/>
            <person name="Boedeker C."/>
            <person name="Pinto D."/>
            <person name="Vollmers J."/>
            <person name="Rivas-Marin E."/>
            <person name="Kohn T."/>
            <person name="Peeters S.H."/>
            <person name="Heuer A."/>
            <person name="Rast P."/>
            <person name="Oberbeckmann S."/>
            <person name="Bunk B."/>
            <person name="Jeske O."/>
            <person name="Meyerdierks A."/>
            <person name="Storesund J.E."/>
            <person name="Kallscheuer N."/>
            <person name="Luecker S."/>
            <person name="Lage O.M."/>
            <person name="Pohl T."/>
            <person name="Merkel B.J."/>
            <person name="Hornburger P."/>
            <person name="Mueller R.-W."/>
            <person name="Bruemmer F."/>
            <person name="Labrenz M."/>
            <person name="Spormann A.M."/>
            <person name="Op den Camp H."/>
            <person name="Overmann J."/>
            <person name="Amann R."/>
            <person name="Jetten M.S.M."/>
            <person name="Mascher T."/>
            <person name="Medema M.H."/>
            <person name="Devos D.P."/>
            <person name="Kaster A.-K."/>
            <person name="Ovreas L."/>
            <person name="Rohde M."/>
            <person name="Galperin M.Y."/>
            <person name="Jogler C."/>
        </authorList>
    </citation>
    <scope>NUCLEOTIDE SEQUENCE [LARGE SCALE GENOMIC DNA]</scope>
    <source>
        <strain evidence="1 2">K22_7</strain>
    </source>
</reference>
<evidence type="ECO:0000313" key="1">
    <source>
        <dbReference type="EMBL" id="QDT05130.1"/>
    </source>
</evidence>
<dbReference type="KEGG" id="rlc:K227x_35290"/>
<proteinExistence type="predicted"/>
<dbReference type="Proteomes" id="UP000318538">
    <property type="component" value="Chromosome"/>
</dbReference>
<name>A0A517NDC4_9BACT</name>
<keyword evidence="2" id="KW-1185">Reference proteome</keyword>
<organism evidence="1 2">
    <name type="scientific">Rubripirellula lacrimiformis</name>
    <dbReference type="NCBI Taxonomy" id="1930273"/>
    <lineage>
        <taxon>Bacteria</taxon>
        <taxon>Pseudomonadati</taxon>
        <taxon>Planctomycetota</taxon>
        <taxon>Planctomycetia</taxon>
        <taxon>Pirellulales</taxon>
        <taxon>Pirellulaceae</taxon>
        <taxon>Rubripirellula</taxon>
    </lineage>
</organism>